<evidence type="ECO:0000313" key="4">
    <source>
        <dbReference type="Proteomes" id="UP000007305"/>
    </source>
</evidence>
<reference evidence="4" key="1">
    <citation type="submission" date="2015-12" db="EMBL/GenBank/DDBJ databases">
        <title>Update maize B73 reference genome by single molecule sequencing technologies.</title>
        <authorList>
            <consortium name="Maize Genome Sequencing Project"/>
            <person name="Ware D."/>
        </authorList>
    </citation>
    <scope>NUCLEOTIDE SEQUENCE [LARGE SCALE GENOMIC DNA]</scope>
    <source>
        <strain evidence="4">cv. B73</strain>
    </source>
</reference>
<organism evidence="3 4">
    <name type="scientific">Zea mays</name>
    <name type="common">Maize</name>
    <dbReference type="NCBI Taxonomy" id="4577"/>
    <lineage>
        <taxon>Eukaryota</taxon>
        <taxon>Viridiplantae</taxon>
        <taxon>Streptophyta</taxon>
        <taxon>Embryophyta</taxon>
        <taxon>Tracheophyta</taxon>
        <taxon>Spermatophyta</taxon>
        <taxon>Magnoliopsida</taxon>
        <taxon>Liliopsida</taxon>
        <taxon>Poales</taxon>
        <taxon>Poaceae</taxon>
        <taxon>PACMAD clade</taxon>
        <taxon>Panicoideae</taxon>
        <taxon>Andropogonodae</taxon>
        <taxon>Andropogoneae</taxon>
        <taxon>Tripsacinae</taxon>
        <taxon>Zea</taxon>
    </lineage>
</organism>
<dbReference type="AlphaFoldDB" id="A0A804QHS8"/>
<reference evidence="3" key="2">
    <citation type="submission" date="2019-07" db="EMBL/GenBank/DDBJ databases">
        <authorList>
            <person name="Seetharam A."/>
            <person name="Woodhouse M."/>
            <person name="Cannon E."/>
        </authorList>
    </citation>
    <scope>NUCLEOTIDE SEQUENCE [LARGE SCALE GENOMIC DNA]</scope>
    <source>
        <strain evidence="3">cv. B73</strain>
    </source>
</reference>
<evidence type="ECO:0000256" key="1">
    <source>
        <dbReference type="SAM" id="MobiDB-lite"/>
    </source>
</evidence>
<reference evidence="3" key="3">
    <citation type="submission" date="2021-05" db="UniProtKB">
        <authorList>
            <consortium name="EnsemblPlants"/>
        </authorList>
    </citation>
    <scope>IDENTIFICATION</scope>
    <source>
        <strain evidence="3">cv. B73</strain>
    </source>
</reference>
<dbReference type="Proteomes" id="UP000007305">
    <property type="component" value="Chromosome 7"/>
</dbReference>
<evidence type="ECO:0000313" key="3">
    <source>
        <dbReference type="EnsemblPlants" id="Zm00001eb330000_P001"/>
    </source>
</evidence>
<dbReference type="EnsemblPlants" id="Zm00001eb330000_T001">
    <property type="protein sequence ID" value="Zm00001eb330000_P001"/>
    <property type="gene ID" value="Zm00001eb330000"/>
</dbReference>
<dbReference type="Gramene" id="Zm00001eb330000_T001">
    <property type="protein sequence ID" value="Zm00001eb330000_P001"/>
    <property type="gene ID" value="Zm00001eb330000"/>
</dbReference>
<evidence type="ECO:0000256" key="2">
    <source>
        <dbReference type="SAM" id="Phobius"/>
    </source>
</evidence>
<accession>A0A804QHS8</accession>
<dbReference type="InParanoid" id="A0A804QHS8"/>
<proteinExistence type="predicted"/>
<name>A0A804QHS8_MAIZE</name>
<feature type="transmembrane region" description="Helical" evidence="2">
    <location>
        <begin position="90"/>
        <end position="115"/>
    </location>
</feature>
<protein>
    <submittedName>
        <fullName evidence="3">Uncharacterized protein</fullName>
    </submittedName>
</protein>
<feature type="transmembrane region" description="Helical" evidence="2">
    <location>
        <begin position="121"/>
        <end position="140"/>
    </location>
</feature>
<feature type="compositionally biased region" description="Basic residues" evidence="1">
    <location>
        <begin position="59"/>
        <end position="72"/>
    </location>
</feature>
<feature type="region of interest" description="Disordered" evidence="1">
    <location>
        <begin position="59"/>
        <end position="81"/>
    </location>
</feature>
<keyword evidence="2" id="KW-0472">Membrane</keyword>
<keyword evidence="4" id="KW-1185">Reference proteome</keyword>
<keyword evidence="2" id="KW-1133">Transmembrane helix</keyword>
<keyword evidence="2" id="KW-0812">Transmembrane</keyword>
<sequence length="181" mass="18620">MHAWDCGELDRMHGKGPRGWVGSWVPGGETVLPELAVLLLPLRRALRVLGDRGLRRPWERKRRAAGPGHRHLLPPGAAPPRPGPVPPPHLLHVAVAAAAAAAGSSFLALMVAAALVSLHAAAAPVVVLVHLLLLLVVVAARAAAAAGRGVGGRAARVRARLRHALAVAVLHAAVGHGAGPR</sequence>